<name>A0A9W3HID4_CAMBA</name>
<reference evidence="2" key="1">
    <citation type="submission" date="2025-08" db="UniProtKB">
        <authorList>
            <consortium name="RefSeq"/>
        </authorList>
    </citation>
    <scope>IDENTIFICATION</scope>
    <source>
        <tissue evidence="2">Blood</tissue>
    </source>
</reference>
<organism evidence="2">
    <name type="scientific">Camelus bactrianus</name>
    <name type="common">Bactrian camel</name>
    <dbReference type="NCBI Taxonomy" id="9837"/>
    <lineage>
        <taxon>Eukaryota</taxon>
        <taxon>Metazoa</taxon>
        <taxon>Chordata</taxon>
        <taxon>Craniata</taxon>
        <taxon>Vertebrata</taxon>
        <taxon>Euteleostomi</taxon>
        <taxon>Mammalia</taxon>
        <taxon>Eutheria</taxon>
        <taxon>Laurasiatheria</taxon>
        <taxon>Artiodactyla</taxon>
        <taxon>Tylopoda</taxon>
        <taxon>Camelidae</taxon>
        <taxon>Camelus</taxon>
    </lineage>
</organism>
<sequence length="239" mass="26976">MEMAGPQKATDSVCLASWTHLWEGVSLPPPTRTLVKSGSPGRGDDARGSQERGTRSGRGLAQVAQVIRKMRADESELQEKGLRTEKVKNRRQKPGRARMAIVEQLVRRDLPWSLPHSSHPFGILPFCELPQTVMKRLYQRNGAAMTIRAWNTLQRLNSKAPWRPARDVEHALLPTFVPSRFLFEDDYRCETHCQESQPSSGERNLLFCRVCSVWPGNPLSPVLGARVVCSFSFCILPSW</sequence>
<evidence type="ECO:0000256" key="1">
    <source>
        <dbReference type="SAM" id="MobiDB-lite"/>
    </source>
</evidence>
<feature type="region of interest" description="Disordered" evidence="1">
    <location>
        <begin position="27"/>
        <end position="60"/>
    </location>
</feature>
<dbReference type="AlphaFoldDB" id="A0A9W3HID4"/>
<feature type="compositionally biased region" description="Basic and acidic residues" evidence="1">
    <location>
        <begin position="42"/>
        <end position="54"/>
    </location>
</feature>
<dbReference type="RefSeq" id="XP_045373009.1">
    <property type="nucleotide sequence ID" value="XM_045517053.1"/>
</dbReference>
<accession>A0A9W3HID4</accession>
<protein>
    <submittedName>
        <fullName evidence="2">Uncharacterized protein LOC123616983 isoform X1</fullName>
    </submittedName>
</protein>
<proteinExistence type="predicted"/>
<evidence type="ECO:0000313" key="2">
    <source>
        <dbReference type="RefSeq" id="XP_045373009.1"/>
    </source>
</evidence>
<gene>
    <name evidence="2" type="primary">LOC123616983</name>
</gene>